<evidence type="ECO:0000259" key="5">
    <source>
        <dbReference type="PROSITE" id="PS51718"/>
    </source>
</evidence>
<evidence type="ECO:0000313" key="7">
    <source>
        <dbReference type="Proteomes" id="UP000481288"/>
    </source>
</evidence>
<dbReference type="Gene3D" id="3.40.50.300">
    <property type="entry name" value="P-loop containing nucleotide triphosphate hydrolases"/>
    <property type="match status" value="1"/>
</dbReference>
<reference evidence="6 7" key="1">
    <citation type="submission" date="2018-05" db="EMBL/GenBank/DDBJ databases">
        <title>Whole genome sequencing for identification of molecular markers to develop diagnostic detection tools for the regulated plant pathogen Lachnellula willkommii.</title>
        <authorList>
            <person name="Giroux E."/>
            <person name="Bilodeau G."/>
        </authorList>
    </citation>
    <scope>NUCLEOTIDE SEQUENCE [LARGE SCALE GENOMIC DNA]</scope>
    <source>
        <strain evidence="6 7">CBS 625.97</strain>
    </source>
</reference>
<dbReference type="SMART" id="SM00053">
    <property type="entry name" value="DYNc"/>
    <property type="match status" value="1"/>
</dbReference>
<keyword evidence="7" id="KW-1185">Reference proteome</keyword>
<dbReference type="InterPro" id="IPR022812">
    <property type="entry name" value="Dynamin"/>
</dbReference>
<dbReference type="SUPFAM" id="SSF52540">
    <property type="entry name" value="P-loop containing nucleoside triphosphate hydrolases"/>
    <property type="match status" value="1"/>
</dbReference>
<protein>
    <submittedName>
        <fullName evidence="6">Interferon-induced GTP-binding protein Mx1</fullName>
    </submittedName>
</protein>
<feature type="compositionally biased region" description="Acidic residues" evidence="3">
    <location>
        <begin position="761"/>
        <end position="771"/>
    </location>
</feature>
<dbReference type="Proteomes" id="UP000481288">
    <property type="component" value="Unassembled WGS sequence"/>
</dbReference>
<sequence length="814" mass="90832">SRQDGGDDSARFSSSWADVFDNFSRQIHALLSDLHQLSTTTPKQRYRITSDQGKRLTMDEPTEPTEPSQAGIPLQSMEHRDLLDIIDRLRSQGISQFVDLPQIIVCGDQSSGKSSALEAVSGMSFPTKDNLCTRFATELILRRSPSAGVNVRIIPSPDRPRDEKKRLEDFEYTHNVLDISRAVEDAKEAMGLNGNEKVFSTDILRVEISGPAQPHLTMVDLPGLFLAGNKDQSTEDSELVKSLVLGYMRKPRSIILAVVSAKSDFALQQVTQHARAVDPNGARTLGLITKPDTLDEGSDSERFFIELAQNKDVKFHYATRDASSSERDMEEADFFSKGVWTTLKSSQLGVAALRVRLSNVLRDQILIKLPGVLEDVEAGIKQCKDTLAKLGTSRNSASEQRRYLLKASTRFSSLVKAAIDGQYTDAFFAGTEASQAYSRRLRAVVQNTLSDFAEQMRTEGHSRIIQEGPVFNNEDERCVSWAHYIEEVKALMKETRGRELPGTYNPLIVADLFSRQCKPWEGLVASLSERVLGSAYDTVNSVLQHTADEETASSLLREVVGPSMENLKHALAMKVQEILEPHMSGHPITYNHYLTENVQKAQAARHRRQLEKRLKGFFKKEELAQGATNHWFDMKALVDSLTSFMEPDMDKFSCSMATDMMQAYYKVALKKIIDDVCILAIERCLIQKLPELLSPDVVCDLTDTDVNRIAGESNESAAERVRVMQKLQVLEAGMVELKRLKKHNPSTLAIQKVARLQEASADSEEGSETADEPPVTLKESELSGNMMEWSALTGWTSRKAGKKDKKKSSGYVLD</sequence>
<dbReference type="PROSITE" id="PS51388">
    <property type="entry name" value="GED"/>
    <property type="match status" value="1"/>
</dbReference>
<dbReference type="GO" id="GO:0005525">
    <property type="term" value="F:GTP binding"/>
    <property type="evidence" value="ECO:0007669"/>
    <property type="project" value="InterPro"/>
</dbReference>
<dbReference type="GO" id="GO:0003924">
    <property type="term" value="F:GTPase activity"/>
    <property type="evidence" value="ECO:0007669"/>
    <property type="project" value="InterPro"/>
</dbReference>
<dbReference type="InterPro" id="IPR001401">
    <property type="entry name" value="Dynamin_GTPase"/>
</dbReference>
<dbReference type="GO" id="GO:0048312">
    <property type="term" value="P:intracellular distribution of mitochondria"/>
    <property type="evidence" value="ECO:0007669"/>
    <property type="project" value="TreeGrafter"/>
</dbReference>
<dbReference type="Pfam" id="PF01031">
    <property type="entry name" value="Dynamin_M"/>
    <property type="match status" value="1"/>
</dbReference>
<dbReference type="InterPro" id="IPR020850">
    <property type="entry name" value="GED_dom"/>
</dbReference>
<dbReference type="InterPro" id="IPR045063">
    <property type="entry name" value="Dynamin_N"/>
</dbReference>
<keyword evidence="2" id="KW-0342">GTP-binding</keyword>
<dbReference type="EMBL" id="QGMG01000233">
    <property type="protein sequence ID" value="TVY55516.1"/>
    <property type="molecule type" value="Genomic_DNA"/>
</dbReference>
<dbReference type="AlphaFoldDB" id="A0A7D8YR15"/>
<dbReference type="InterPro" id="IPR027417">
    <property type="entry name" value="P-loop_NTPase"/>
</dbReference>
<dbReference type="InterPro" id="IPR000375">
    <property type="entry name" value="Dynamin_stalk"/>
</dbReference>
<dbReference type="OrthoDB" id="415706at2759"/>
<keyword evidence="1" id="KW-0547">Nucleotide-binding</keyword>
<evidence type="ECO:0000313" key="6">
    <source>
        <dbReference type="EMBL" id="TVY55516.1"/>
    </source>
</evidence>
<feature type="non-terminal residue" evidence="6">
    <location>
        <position position="1"/>
    </location>
</feature>
<feature type="region of interest" description="Disordered" evidence="3">
    <location>
        <begin position="759"/>
        <end position="814"/>
    </location>
</feature>
<accession>A0A7D8YR15</accession>
<dbReference type="GO" id="GO:0016020">
    <property type="term" value="C:membrane"/>
    <property type="evidence" value="ECO:0007669"/>
    <property type="project" value="TreeGrafter"/>
</dbReference>
<evidence type="ECO:0000256" key="2">
    <source>
        <dbReference type="ARBA" id="ARBA00023134"/>
    </source>
</evidence>
<dbReference type="PRINTS" id="PR00195">
    <property type="entry name" value="DYNAMIN"/>
</dbReference>
<dbReference type="GO" id="GO:0016559">
    <property type="term" value="P:peroxisome fission"/>
    <property type="evidence" value="ECO:0007669"/>
    <property type="project" value="TreeGrafter"/>
</dbReference>
<gene>
    <name evidence="6" type="primary">mx1</name>
    <name evidence="6" type="ORF">LCER1_G005028</name>
</gene>
<dbReference type="PROSITE" id="PS51718">
    <property type="entry name" value="G_DYNAMIN_2"/>
    <property type="match status" value="1"/>
</dbReference>
<feature type="compositionally biased region" description="Basic residues" evidence="3">
    <location>
        <begin position="799"/>
        <end position="808"/>
    </location>
</feature>
<dbReference type="CDD" id="cd08771">
    <property type="entry name" value="DLP_1"/>
    <property type="match status" value="1"/>
</dbReference>
<comment type="caution">
    <text evidence="6">The sequence shown here is derived from an EMBL/GenBank/DDBJ whole genome shotgun (WGS) entry which is preliminary data.</text>
</comment>
<feature type="region of interest" description="Disordered" evidence="3">
    <location>
        <begin position="42"/>
        <end position="71"/>
    </location>
</feature>
<feature type="domain" description="GED" evidence="4">
    <location>
        <begin position="654"/>
        <end position="745"/>
    </location>
</feature>
<feature type="domain" description="Dynamin-type G" evidence="5">
    <location>
        <begin position="97"/>
        <end position="370"/>
    </location>
</feature>
<name>A0A7D8YR15_9HELO</name>
<dbReference type="Pfam" id="PF00350">
    <property type="entry name" value="Dynamin_N"/>
    <property type="match status" value="1"/>
</dbReference>
<dbReference type="GO" id="GO:0005874">
    <property type="term" value="C:microtubule"/>
    <property type="evidence" value="ECO:0007669"/>
    <property type="project" value="TreeGrafter"/>
</dbReference>
<dbReference type="PANTHER" id="PTHR11566">
    <property type="entry name" value="DYNAMIN"/>
    <property type="match status" value="1"/>
</dbReference>
<dbReference type="GO" id="GO:0008017">
    <property type="term" value="F:microtubule binding"/>
    <property type="evidence" value="ECO:0007669"/>
    <property type="project" value="TreeGrafter"/>
</dbReference>
<proteinExistence type="predicted"/>
<dbReference type="GO" id="GO:0006897">
    <property type="term" value="P:endocytosis"/>
    <property type="evidence" value="ECO:0007669"/>
    <property type="project" value="TreeGrafter"/>
</dbReference>
<evidence type="ECO:0000259" key="4">
    <source>
        <dbReference type="PROSITE" id="PS51388"/>
    </source>
</evidence>
<feature type="compositionally biased region" description="Polar residues" evidence="3">
    <location>
        <begin position="42"/>
        <end position="51"/>
    </location>
</feature>
<dbReference type="GO" id="GO:0005739">
    <property type="term" value="C:mitochondrion"/>
    <property type="evidence" value="ECO:0007669"/>
    <property type="project" value="TreeGrafter"/>
</dbReference>
<dbReference type="InterPro" id="IPR030381">
    <property type="entry name" value="G_DYNAMIN_dom"/>
</dbReference>
<dbReference type="FunFam" id="3.40.50.300:FF:001425">
    <property type="entry name" value="Dynamin GTPase, putative"/>
    <property type="match status" value="1"/>
</dbReference>
<evidence type="ECO:0000256" key="3">
    <source>
        <dbReference type="SAM" id="MobiDB-lite"/>
    </source>
</evidence>
<dbReference type="GO" id="GO:0000266">
    <property type="term" value="P:mitochondrial fission"/>
    <property type="evidence" value="ECO:0007669"/>
    <property type="project" value="TreeGrafter"/>
</dbReference>
<organism evidence="6 7">
    <name type="scientific">Lachnellula cervina</name>
    <dbReference type="NCBI Taxonomy" id="1316786"/>
    <lineage>
        <taxon>Eukaryota</taxon>
        <taxon>Fungi</taxon>
        <taxon>Dikarya</taxon>
        <taxon>Ascomycota</taxon>
        <taxon>Pezizomycotina</taxon>
        <taxon>Leotiomycetes</taxon>
        <taxon>Helotiales</taxon>
        <taxon>Lachnaceae</taxon>
        <taxon>Lachnellula</taxon>
    </lineage>
</organism>
<dbReference type="PANTHER" id="PTHR11566:SF149">
    <property type="entry name" value="GTPASE, PUTATIVE (AFU_ORTHOLOGUE AFUA_6G11890)-RELATED"/>
    <property type="match status" value="1"/>
</dbReference>
<dbReference type="Gene3D" id="1.20.120.1240">
    <property type="entry name" value="Dynamin, middle domain"/>
    <property type="match status" value="1"/>
</dbReference>
<evidence type="ECO:0000256" key="1">
    <source>
        <dbReference type="ARBA" id="ARBA00022741"/>
    </source>
</evidence>